<dbReference type="InterPro" id="IPR001584">
    <property type="entry name" value="Integrase_cat-core"/>
</dbReference>
<organism evidence="2">
    <name type="scientific">marine sediment metagenome</name>
    <dbReference type="NCBI Taxonomy" id="412755"/>
    <lineage>
        <taxon>unclassified sequences</taxon>
        <taxon>metagenomes</taxon>
        <taxon>ecological metagenomes</taxon>
    </lineage>
</organism>
<dbReference type="InterPro" id="IPR047797">
    <property type="entry name" value="ISNCY_transpos"/>
</dbReference>
<accession>X1V8X8</accession>
<protein>
    <recommendedName>
        <fullName evidence="1">Integrase catalytic domain-containing protein</fullName>
    </recommendedName>
</protein>
<gene>
    <name evidence="2" type="ORF">S12H4_47285</name>
</gene>
<reference evidence="2" key="1">
    <citation type="journal article" date="2014" name="Front. Microbiol.">
        <title>High frequency of phylogenetically diverse reductive dehalogenase-homologous genes in deep subseafloor sedimentary metagenomes.</title>
        <authorList>
            <person name="Kawai M."/>
            <person name="Futagami T."/>
            <person name="Toyoda A."/>
            <person name="Takaki Y."/>
            <person name="Nishi S."/>
            <person name="Hori S."/>
            <person name="Arai W."/>
            <person name="Tsubouchi T."/>
            <person name="Morono Y."/>
            <person name="Uchiyama I."/>
            <person name="Ito T."/>
            <person name="Fujiyama A."/>
            <person name="Inagaki F."/>
            <person name="Takami H."/>
        </authorList>
    </citation>
    <scope>NUCLEOTIDE SEQUENCE</scope>
    <source>
        <strain evidence="2">Expedition CK06-06</strain>
    </source>
</reference>
<proteinExistence type="predicted"/>
<dbReference type="AlphaFoldDB" id="X1V8X8"/>
<dbReference type="PANTHER" id="PTHR35004">
    <property type="entry name" value="TRANSPOSASE RV3428C-RELATED"/>
    <property type="match status" value="1"/>
</dbReference>
<feature type="non-terminal residue" evidence="2">
    <location>
        <position position="1"/>
    </location>
</feature>
<dbReference type="PROSITE" id="PS50994">
    <property type="entry name" value="INTEGRASE"/>
    <property type="match status" value="1"/>
</dbReference>
<dbReference type="SUPFAM" id="SSF53098">
    <property type="entry name" value="Ribonuclease H-like"/>
    <property type="match status" value="1"/>
</dbReference>
<name>X1V8X8_9ZZZZ</name>
<dbReference type="GO" id="GO:0015074">
    <property type="term" value="P:DNA integration"/>
    <property type="evidence" value="ECO:0007669"/>
    <property type="project" value="InterPro"/>
</dbReference>
<feature type="domain" description="Integrase catalytic" evidence="1">
    <location>
        <begin position="61"/>
        <end position="239"/>
    </location>
</feature>
<dbReference type="Gene3D" id="3.30.420.10">
    <property type="entry name" value="Ribonuclease H-like superfamily/Ribonuclease H"/>
    <property type="match status" value="1"/>
</dbReference>
<evidence type="ECO:0000259" key="1">
    <source>
        <dbReference type="PROSITE" id="PS50994"/>
    </source>
</evidence>
<dbReference type="InterPro" id="IPR036397">
    <property type="entry name" value="RNaseH_sf"/>
</dbReference>
<feature type="non-terminal residue" evidence="2">
    <location>
        <position position="252"/>
    </location>
</feature>
<dbReference type="PANTHER" id="PTHR35004:SF7">
    <property type="entry name" value="INTEGRASE PROTEIN"/>
    <property type="match status" value="1"/>
</dbReference>
<evidence type="ECO:0000313" key="2">
    <source>
        <dbReference type="EMBL" id="GAJ09336.1"/>
    </source>
</evidence>
<dbReference type="EMBL" id="BARW01029425">
    <property type="protein sequence ID" value="GAJ09336.1"/>
    <property type="molecule type" value="Genomic_DNA"/>
</dbReference>
<dbReference type="NCBIfam" id="NF033594">
    <property type="entry name" value="transpos_ISNCY_2"/>
    <property type="match status" value="1"/>
</dbReference>
<dbReference type="GO" id="GO:0003676">
    <property type="term" value="F:nucleic acid binding"/>
    <property type="evidence" value="ECO:0007669"/>
    <property type="project" value="InterPro"/>
</dbReference>
<dbReference type="InterPro" id="IPR012337">
    <property type="entry name" value="RNaseH-like_sf"/>
</dbReference>
<sequence>LVVELKMGEYSGTNFSHFAELLAEREGITLSQPTVHRILRSAGIVSPRKKKKVRAHRYRKRKDCPGMMVQLDASPYRWLGDQELSLHGAIDDASSNILGLYLCKEETLEGYFEVARQMIGGSGIPISTYSDKHTIFFSPKGKLTVDDQLEGKTEPYTQFSQAMSELGVSMIPAGSAQAKGRIERLWGTLQDRLIQEFTLNGIKDVESANKFMKKYIKKFNRRFSVVPKGEPVFRKLGKGINLDYILCSKISR</sequence>
<comment type="caution">
    <text evidence="2">The sequence shown here is derived from an EMBL/GenBank/DDBJ whole genome shotgun (WGS) entry which is preliminary data.</text>
</comment>